<evidence type="ECO:0000313" key="3">
    <source>
        <dbReference type="Proteomes" id="UP000053226"/>
    </source>
</evidence>
<keyword evidence="1" id="KW-0812">Transmembrane</keyword>
<comment type="caution">
    <text evidence="2">The sequence shown here is derived from an EMBL/GenBank/DDBJ whole genome shotgun (WGS) entry which is preliminary data.</text>
</comment>
<dbReference type="PANTHER" id="PTHR46889">
    <property type="entry name" value="TRANSPOSASE INSF FOR INSERTION SEQUENCE IS3B-RELATED"/>
    <property type="match status" value="1"/>
</dbReference>
<gene>
    <name evidence="2" type="ORF">M992_2832</name>
</gene>
<dbReference type="InterPro" id="IPR050900">
    <property type="entry name" value="Transposase_IS3/IS150/IS904"/>
</dbReference>
<keyword evidence="1" id="KW-0472">Membrane</keyword>
<name>A0A0N0Z6N9_9GAMM</name>
<dbReference type="EMBL" id="LGAA01000027">
    <property type="protein sequence ID" value="KPD01859.1"/>
    <property type="molecule type" value="Genomic_DNA"/>
</dbReference>
<proteinExistence type="predicted"/>
<dbReference type="InterPro" id="IPR012337">
    <property type="entry name" value="RNaseH-like_sf"/>
</dbReference>
<reference evidence="2 3" key="1">
    <citation type="submission" date="2015-07" db="EMBL/GenBank/DDBJ databases">
        <title>ATOL: Assembling a taxonomically balanced genome-scale reconstruction of the evolutionary history of the Enterobacteriaceae.</title>
        <authorList>
            <person name="Plunkett G.III."/>
            <person name="Neeno-Eckwall E.C."/>
            <person name="Glasner J.D."/>
            <person name="Perna N.T."/>
        </authorList>
    </citation>
    <scope>NUCLEOTIDE SEQUENCE [LARGE SCALE GENOMIC DNA]</scope>
    <source>
        <strain evidence="2 3">ATCC 35017</strain>
    </source>
</reference>
<dbReference type="AlphaFoldDB" id="A0A0N0Z6N9"/>
<keyword evidence="1" id="KW-1133">Transmembrane helix</keyword>
<evidence type="ECO:0000313" key="2">
    <source>
        <dbReference type="EMBL" id="KPD01859.1"/>
    </source>
</evidence>
<dbReference type="Proteomes" id="UP000053226">
    <property type="component" value="Unassembled WGS sequence"/>
</dbReference>
<keyword evidence="3" id="KW-1185">Reference proteome</keyword>
<dbReference type="PANTHER" id="PTHR46889:SF4">
    <property type="entry name" value="TRANSPOSASE INSO FOR INSERTION SEQUENCE ELEMENT IS911B-RELATED"/>
    <property type="match status" value="1"/>
</dbReference>
<feature type="transmembrane region" description="Helical" evidence="1">
    <location>
        <begin position="32"/>
        <end position="53"/>
    </location>
</feature>
<dbReference type="SUPFAM" id="SSF53098">
    <property type="entry name" value="Ribonuclease H-like"/>
    <property type="match status" value="1"/>
</dbReference>
<sequence>MVDNALNKNFNPLVLKKFWTQNITYLKIDEGWMYLVIVMHLYSRHIIGWYMLFKINIALINR</sequence>
<protein>
    <submittedName>
        <fullName evidence="2">Integrase</fullName>
    </submittedName>
</protein>
<accession>A0A0N0Z6N9</accession>
<organism evidence="2 3">
    <name type="scientific">Moellerella wisconsensis ATCC 35017</name>
    <dbReference type="NCBI Taxonomy" id="1354267"/>
    <lineage>
        <taxon>Bacteria</taxon>
        <taxon>Pseudomonadati</taxon>
        <taxon>Pseudomonadota</taxon>
        <taxon>Gammaproteobacteria</taxon>
        <taxon>Enterobacterales</taxon>
        <taxon>Morganellaceae</taxon>
        <taxon>Moellerella</taxon>
    </lineage>
</organism>
<evidence type="ECO:0000256" key="1">
    <source>
        <dbReference type="SAM" id="Phobius"/>
    </source>
</evidence>